<evidence type="ECO:0000313" key="11">
    <source>
        <dbReference type="EMBL" id="HGS05769.1"/>
    </source>
</evidence>
<gene>
    <name evidence="11" type="ORF">ENT08_08565</name>
</gene>
<comment type="catalytic activity">
    <reaction evidence="8">
        <text>L-tyrosyl-[protein] + ATP = O-phospho-L-tyrosyl-[protein] + ADP + H(+)</text>
        <dbReference type="Rhea" id="RHEA:10596"/>
        <dbReference type="Rhea" id="RHEA-COMP:10136"/>
        <dbReference type="Rhea" id="RHEA-COMP:20101"/>
        <dbReference type="ChEBI" id="CHEBI:15378"/>
        <dbReference type="ChEBI" id="CHEBI:30616"/>
        <dbReference type="ChEBI" id="CHEBI:46858"/>
        <dbReference type="ChEBI" id="CHEBI:61978"/>
        <dbReference type="ChEBI" id="CHEBI:456216"/>
        <dbReference type="EC" id="2.7.10.2"/>
    </reaction>
</comment>
<evidence type="ECO:0000256" key="1">
    <source>
        <dbReference type="ARBA" id="ARBA00007316"/>
    </source>
</evidence>
<evidence type="ECO:0000256" key="6">
    <source>
        <dbReference type="ARBA" id="ARBA00022840"/>
    </source>
</evidence>
<evidence type="ECO:0000256" key="2">
    <source>
        <dbReference type="ARBA" id="ARBA00011903"/>
    </source>
</evidence>
<keyword evidence="3" id="KW-0808">Transferase</keyword>
<dbReference type="EMBL" id="DSXI01000506">
    <property type="protein sequence ID" value="HGS05769.1"/>
    <property type="molecule type" value="Genomic_DNA"/>
</dbReference>
<protein>
    <recommendedName>
        <fullName evidence="2">non-specific protein-tyrosine kinase</fullName>
        <ecNumber evidence="2">2.7.10.2</ecNumber>
    </recommendedName>
</protein>
<dbReference type="GO" id="GO:0004715">
    <property type="term" value="F:non-membrane spanning protein tyrosine kinase activity"/>
    <property type="evidence" value="ECO:0007669"/>
    <property type="project" value="UniProtKB-EC"/>
</dbReference>
<dbReference type="SUPFAM" id="SSF52540">
    <property type="entry name" value="P-loop containing nucleoside triphosphate hydrolases"/>
    <property type="match status" value="1"/>
</dbReference>
<dbReference type="CDD" id="cd05387">
    <property type="entry name" value="BY-kinase"/>
    <property type="match status" value="1"/>
</dbReference>
<dbReference type="PANTHER" id="PTHR32309:SF13">
    <property type="entry name" value="FERRIC ENTEROBACTIN TRANSPORT PROTEIN FEPE"/>
    <property type="match status" value="1"/>
</dbReference>
<dbReference type="InterPro" id="IPR050445">
    <property type="entry name" value="Bact_polysacc_biosynth/exp"/>
</dbReference>
<evidence type="ECO:0000256" key="3">
    <source>
        <dbReference type="ARBA" id="ARBA00022679"/>
    </source>
</evidence>
<reference evidence="11" key="1">
    <citation type="journal article" date="2020" name="mSystems">
        <title>Genome- and Community-Level Interaction Insights into Carbon Utilization and Element Cycling Functions of Hydrothermarchaeota in Hydrothermal Sediment.</title>
        <authorList>
            <person name="Zhou Z."/>
            <person name="Liu Y."/>
            <person name="Xu W."/>
            <person name="Pan J."/>
            <person name="Luo Z.H."/>
            <person name="Li M."/>
        </authorList>
    </citation>
    <scope>NUCLEOTIDE SEQUENCE [LARGE SCALE GENOMIC DNA]</scope>
    <source>
        <strain evidence="11">SpSt-548</strain>
    </source>
</reference>
<evidence type="ECO:0000256" key="4">
    <source>
        <dbReference type="ARBA" id="ARBA00022741"/>
    </source>
</evidence>
<organism evidence="11">
    <name type="scientific">Desulfobacca acetoxidans</name>
    <dbReference type="NCBI Taxonomy" id="60893"/>
    <lineage>
        <taxon>Bacteria</taxon>
        <taxon>Pseudomonadati</taxon>
        <taxon>Thermodesulfobacteriota</taxon>
        <taxon>Desulfobaccia</taxon>
        <taxon>Desulfobaccales</taxon>
        <taxon>Desulfobaccaceae</taxon>
        <taxon>Desulfobacca</taxon>
    </lineage>
</organism>
<comment type="caution">
    <text evidence="11">The sequence shown here is derived from an EMBL/GenBank/DDBJ whole genome shotgun (WGS) entry which is preliminary data.</text>
</comment>
<dbReference type="GO" id="GO:0005524">
    <property type="term" value="F:ATP binding"/>
    <property type="evidence" value="ECO:0007669"/>
    <property type="project" value="UniProtKB-KW"/>
</dbReference>
<evidence type="ECO:0000256" key="7">
    <source>
        <dbReference type="ARBA" id="ARBA00023137"/>
    </source>
</evidence>
<accession>A0A7V4G9A4</accession>
<evidence type="ECO:0000256" key="9">
    <source>
        <dbReference type="SAM" id="MobiDB-lite"/>
    </source>
</evidence>
<dbReference type="AlphaFoldDB" id="A0A7V4G9A4"/>
<dbReference type="Pfam" id="PF13614">
    <property type="entry name" value="AAA_31"/>
    <property type="match status" value="1"/>
</dbReference>
<dbReference type="InterPro" id="IPR005702">
    <property type="entry name" value="Wzc-like_C"/>
</dbReference>
<dbReference type="EC" id="2.7.10.2" evidence="2"/>
<name>A0A7V4G9A4_9BACT</name>
<evidence type="ECO:0000256" key="5">
    <source>
        <dbReference type="ARBA" id="ARBA00022777"/>
    </source>
</evidence>
<evidence type="ECO:0000259" key="10">
    <source>
        <dbReference type="Pfam" id="PF13614"/>
    </source>
</evidence>
<evidence type="ECO:0000256" key="8">
    <source>
        <dbReference type="ARBA" id="ARBA00051245"/>
    </source>
</evidence>
<feature type="domain" description="AAA" evidence="10">
    <location>
        <begin position="61"/>
        <end position="195"/>
    </location>
</feature>
<dbReference type="PANTHER" id="PTHR32309">
    <property type="entry name" value="TYROSINE-PROTEIN KINASE"/>
    <property type="match status" value="1"/>
</dbReference>
<keyword evidence="6" id="KW-0067">ATP-binding</keyword>
<feature type="region of interest" description="Disordered" evidence="9">
    <location>
        <begin position="232"/>
        <end position="265"/>
    </location>
</feature>
<dbReference type="InterPro" id="IPR025669">
    <property type="entry name" value="AAA_dom"/>
</dbReference>
<dbReference type="GO" id="GO:0005886">
    <property type="term" value="C:plasma membrane"/>
    <property type="evidence" value="ECO:0007669"/>
    <property type="project" value="TreeGrafter"/>
</dbReference>
<keyword evidence="7" id="KW-0829">Tyrosine-protein kinase</keyword>
<dbReference type="Gene3D" id="3.40.50.300">
    <property type="entry name" value="P-loop containing nucleotide triphosphate hydrolases"/>
    <property type="match status" value="1"/>
</dbReference>
<keyword evidence="4" id="KW-0547">Nucleotide-binding</keyword>
<dbReference type="NCBIfam" id="TIGR01007">
    <property type="entry name" value="eps_fam"/>
    <property type="match status" value="1"/>
</dbReference>
<keyword evidence="5 11" id="KW-0418">Kinase</keyword>
<dbReference type="InterPro" id="IPR027417">
    <property type="entry name" value="P-loop_NTPase"/>
</dbReference>
<sequence>MRTPEEAERLLKLPVFAVIPLMKPNALDKQDGFTPIGASYQILSTNLWYASRQMQGSAVVIASAEPNVGRSTTAANLAITLARDGARVLLVDGDMRQPTLHTRFGVDNSLGLADVLAGEKSIEDVAVPTMTEGLVLIPAGSSANNPVRLLRSPAMEQFIERTTRLADFVIFDSPAGAIFADSTLIAAHVKNVIIVHAAGQPSRGAEAEFHARLDWDRLLPPGPDGRFVEKVVGGPAPGLHQGSQGQEHHDGHHPYHITRHRTSSPSKAPALCWWCLIVCHYTRTRFFSQNRRKS</sequence>
<proteinExistence type="inferred from homology"/>
<comment type="similarity">
    <text evidence="1">Belongs to the CpsD/CapB family.</text>
</comment>